<dbReference type="OrthoDB" id="10252740at2759"/>
<dbReference type="InterPro" id="IPR003165">
    <property type="entry name" value="Piwi"/>
</dbReference>
<dbReference type="InterPro" id="IPR003100">
    <property type="entry name" value="PAZ_dom"/>
</dbReference>
<feature type="region of interest" description="Disordered" evidence="2">
    <location>
        <begin position="1"/>
        <end position="62"/>
    </location>
</feature>
<reference evidence="5 6" key="1">
    <citation type="journal article" date="2016" name="Nat. Commun.">
        <title>Ectomycorrhizal ecology is imprinted in the genome of the dominant symbiotic fungus Cenococcum geophilum.</title>
        <authorList>
            <consortium name="DOE Joint Genome Institute"/>
            <person name="Peter M."/>
            <person name="Kohler A."/>
            <person name="Ohm R.A."/>
            <person name="Kuo A."/>
            <person name="Krutzmann J."/>
            <person name="Morin E."/>
            <person name="Arend M."/>
            <person name="Barry K.W."/>
            <person name="Binder M."/>
            <person name="Choi C."/>
            <person name="Clum A."/>
            <person name="Copeland A."/>
            <person name="Grisel N."/>
            <person name="Haridas S."/>
            <person name="Kipfer T."/>
            <person name="LaButti K."/>
            <person name="Lindquist E."/>
            <person name="Lipzen A."/>
            <person name="Maire R."/>
            <person name="Meier B."/>
            <person name="Mihaltcheva S."/>
            <person name="Molinier V."/>
            <person name="Murat C."/>
            <person name="Poggeler S."/>
            <person name="Quandt C.A."/>
            <person name="Sperisen C."/>
            <person name="Tritt A."/>
            <person name="Tisserant E."/>
            <person name="Crous P.W."/>
            <person name="Henrissat B."/>
            <person name="Nehls U."/>
            <person name="Egli S."/>
            <person name="Spatafora J.W."/>
            <person name="Grigoriev I.V."/>
            <person name="Martin F.M."/>
        </authorList>
    </citation>
    <scope>NUCLEOTIDE SEQUENCE [LARGE SCALE GENOMIC DNA]</scope>
    <source>
        <strain evidence="5 6">CBS 207.34</strain>
    </source>
</reference>
<dbReference type="Pfam" id="PF02170">
    <property type="entry name" value="PAZ"/>
    <property type="match status" value="1"/>
</dbReference>
<dbReference type="AlphaFoldDB" id="A0A8E2F259"/>
<organism evidence="5 6">
    <name type="scientific">Glonium stellatum</name>
    <dbReference type="NCBI Taxonomy" id="574774"/>
    <lineage>
        <taxon>Eukaryota</taxon>
        <taxon>Fungi</taxon>
        <taxon>Dikarya</taxon>
        <taxon>Ascomycota</taxon>
        <taxon>Pezizomycotina</taxon>
        <taxon>Dothideomycetes</taxon>
        <taxon>Pleosporomycetidae</taxon>
        <taxon>Gloniales</taxon>
        <taxon>Gloniaceae</taxon>
        <taxon>Glonium</taxon>
    </lineage>
</organism>
<evidence type="ECO:0000259" key="4">
    <source>
        <dbReference type="PROSITE" id="PS50822"/>
    </source>
</evidence>
<dbReference type="EMBL" id="KV749482">
    <property type="protein sequence ID" value="OCL09220.1"/>
    <property type="molecule type" value="Genomic_DNA"/>
</dbReference>
<keyword evidence="6" id="KW-1185">Reference proteome</keyword>
<dbReference type="SMART" id="SM00949">
    <property type="entry name" value="PAZ"/>
    <property type="match status" value="1"/>
</dbReference>
<feature type="domain" description="Piwi" evidence="4">
    <location>
        <begin position="636"/>
        <end position="960"/>
    </location>
</feature>
<dbReference type="Gene3D" id="3.30.420.10">
    <property type="entry name" value="Ribonuclease H-like superfamily/Ribonuclease H"/>
    <property type="match status" value="1"/>
</dbReference>
<dbReference type="InterPro" id="IPR012337">
    <property type="entry name" value="RNaseH-like_sf"/>
</dbReference>
<evidence type="ECO:0000256" key="1">
    <source>
        <dbReference type="RuleBase" id="RU361178"/>
    </source>
</evidence>
<dbReference type="PROSITE" id="PS50821">
    <property type="entry name" value="PAZ"/>
    <property type="match status" value="1"/>
</dbReference>
<protein>
    <submittedName>
        <fullName evidence="5">Putative RNA interference and gene silencing protein</fullName>
    </submittedName>
</protein>
<feature type="compositionally biased region" description="Basic and acidic residues" evidence="2">
    <location>
        <begin position="11"/>
        <end position="22"/>
    </location>
</feature>
<dbReference type="InterPro" id="IPR032474">
    <property type="entry name" value="Argonaute_N"/>
</dbReference>
<dbReference type="PANTHER" id="PTHR22891">
    <property type="entry name" value="EUKARYOTIC TRANSLATION INITIATION FACTOR 2C"/>
    <property type="match status" value="1"/>
</dbReference>
<evidence type="ECO:0000313" key="6">
    <source>
        <dbReference type="Proteomes" id="UP000250140"/>
    </source>
</evidence>
<dbReference type="SMART" id="SM01163">
    <property type="entry name" value="DUF1785"/>
    <property type="match status" value="1"/>
</dbReference>
<dbReference type="PROSITE" id="PS50822">
    <property type="entry name" value="PIWI"/>
    <property type="match status" value="1"/>
</dbReference>
<evidence type="ECO:0000256" key="2">
    <source>
        <dbReference type="SAM" id="MobiDB-lite"/>
    </source>
</evidence>
<dbReference type="InterPro" id="IPR036085">
    <property type="entry name" value="PAZ_dom_sf"/>
</dbReference>
<dbReference type="Pfam" id="PF16486">
    <property type="entry name" value="ArgoN"/>
    <property type="match status" value="1"/>
</dbReference>
<dbReference type="InterPro" id="IPR032472">
    <property type="entry name" value="ArgoL2"/>
</dbReference>
<dbReference type="CDD" id="cd02846">
    <property type="entry name" value="PAZ_argonaute_like"/>
    <property type="match status" value="1"/>
</dbReference>
<dbReference type="Pfam" id="PF02171">
    <property type="entry name" value="Piwi"/>
    <property type="match status" value="1"/>
</dbReference>
<dbReference type="CDD" id="cd04657">
    <property type="entry name" value="Piwi_ago-like"/>
    <property type="match status" value="1"/>
</dbReference>
<evidence type="ECO:0000313" key="5">
    <source>
        <dbReference type="EMBL" id="OCL09220.1"/>
    </source>
</evidence>
<dbReference type="InterPro" id="IPR036397">
    <property type="entry name" value="RNaseH_sf"/>
</dbReference>
<feature type="domain" description="PAZ" evidence="3">
    <location>
        <begin position="349"/>
        <end position="462"/>
    </location>
</feature>
<dbReference type="SUPFAM" id="SSF101690">
    <property type="entry name" value="PAZ domain"/>
    <property type="match status" value="1"/>
</dbReference>
<gene>
    <name evidence="5" type="ORF">AOQ84DRAFT_405019</name>
</gene>
<dbReference type="SMART" id="SM00950">
    <property type="entry name" value="Piwi"/>
    <property type="match status" value="1"/>
</dbReference>
<feature type="compositionally biased region" description="Gly residues" evidence="2">
    <location>
        <begin position="25"/>
        <end position="50"/>
    </location>
</feature>
<evidence type="ECO:0000259" key="3">
    <source>
        <dbReference type="PROSITE" id="PS50821"/>
    </source>
</evidence>
<dbReference type="InterPro" id="IPR045246">
    <property type="entry name" value="Piwi_ago-like"/>
</dbReference>
<dbReference type="InterPro" id="IPR014811">
    <property type="entry name" value="ArgoL1"/>
</dbReference>
<feature type="region of interest" description="Disordered" evidence="2">
    <location>
        <begin position="349"/>
        <end position="412"/>
    </location>
</feature>
<dbReference type="Gene3D" id="3.40.50.2300">
    <property type="match status" value="1"/>
</dbReference>
<dbReference type="Pfam" id="PF08699">
    <property type="entry name" value="ArgoL1"/>
    <property type="match status" value="1"/>
</dbReference>
<dbReference type="Pfam" id="PF16488">
    <property type="entry name" value="ArgoL2"/>
    <property type="match status" value="1"/>
</dbReference>
<dbReference type="SUPFAM" id="SSF53098">
    <property type="entry name" value="Ribonuclease H-like"/>
    <property type="match status" value="1"/>
</dbReference>
<comment type="similarity">
    <text evidence="1">Belongs to the argonaute family.</text>
</comment>
<proteinExistence type="inferred from homology"/>
<dbReference type="GO" id="GO:0003723">
    <property type="term" value="F:RNA binding"/>
    <property type="evidence" value="ECO:0007669"/>
    <property type="project" value="InterPro"/>
</dbReference>
<sequence>MSNPGGRGGRGRGDRGQGDSRGRGRGQGPGDRGGGRGRGGFTGGDGGGFRGVPTPDSRVTKVEDAVQKAIKDPLSLQKLRLDSNLPHRPGYGTRGTPVTLWANYVEMVPDLKLILFRYDISVSPEATGKKRTQVVRLFLETPEMVPIKSDVVTDFKSTLVSRQKLQKDDLVVELQYRFEDEDDPQQGATKYRVRVQYTNTLRVSDLIDYLESTQLSQSYDEKLPIIQAFNIFLNHYSKSTGNLATIGASKSFSLNPNSEKFGLGAGLTAIRGFFSSVRVATCRILVNVNVSHGAFYDADRLDQLIQHYGRDNGPNKFKLNKFLKKLKVRSTHLSEKKNKAGQTIIRPKTIHSLATKDDGHGLQHPPRVKEFGAGPKDVEFWLDSQPQSSPAATAGGKSGGKKKGQKAGPVSGPAASGRYISVFDFFKTTHGIQIANPAIPVVNVGNKEKPTYLPAEICLVLPGQAYNGQISPNQTQQMIRFAVRRPWENANSIVGQGFQTVGLSPQGNILLGRFGISVPQKLITVQGRVLTEPKVVYKNSNAEVQSGSWNMLRVKFNAAGRRLSKWSFLVITTPNARDAFPDEPTLIGVMDELHRSLEATGVPADKPARGRKIIARDIDDLQIENSIKMAAANLDLLFIILPTANHPLYPRIKQLADVKHGIQTICSVGEKLAKDRGRDQYLKNLALKFNLKMGGTNQIVDSVRLSIINEDKTMVVGLDVTHPSPGSNANAPSVAGMVANIDKLLGQWPATIRLQSRARKEEVDNLSEMLKRHLDLWKTKGKHPLFPENILVYRDGISEGQYEKVINEELPQLRQACKEKYPPADQKKGLPRFTIIIVGKRHHTRFYPTATHTADKFSNPKPGTVVDRGVTEAHNWDFFLQPHAALQGTARPAHYYVLLDEIFQQRYKVIPQPFQNIADVLEDLTHGMSYAFGRATKAVSVCPPAKYADMVCERARHYLSSLFVDTPTQSMAASVTGSTAGGVSASDNDVLLHPRLRDTMFYI</sequence>
<dbReference type="Gene3D" id="2.170.260.10">
    <property type="entry name" value="paz domain"/>
    <property type="match status" value="1"/>
</dbReference>
<accession>A0A8E2F259</accession>
<dbReference type="Proteomes" id="UP000250140">
    <property type="component" value="Unassembled WGS sequence"/>
</dbReference>
<name>A0A8E2F259_9PEZI</name>